<evidence type="ECO:0000256" key="6">
    <source>
        <dbReference type="ARBA" id="ARBA00023010"/>
    </source>
</evidence>
<keyword evidence="4" id="KW-0999">Mitochondrion inner membrane</keyword>
<feature type="compositionally biased region" description="Polar residues" evidence="9">
    <location>
        <begin position="128"/>
        <end position="141"/>
    </location>
</feature>
<dbReference type="InterPro" id="IPR036869">
    <property type="entry name" value="J_dom_sf"/>
</dbReference>
<dbReference type="OrthoDB" id="10262892at2759"/>
<dbReference type="PANTHER" id="PTHR12388:SF0">
    <property type="entry name" value="MITOCHONDRIAL IMPORT INNER MEMBRANE TRANSLOCASE SUBUNIT TIM16"/>
    <property type="match status" value="1"/>
</dbReference>
<reference evidence="10 11" key="1">
    <citation type="submission" date="2016-03" db="EMBL/GenBank/DDBJ databases">
        <title>Cyphomyrmex costatus WGS genome.</title>
        <authorList>
            <person name="Nygaard S."/>
            <person name="Hu H."/>
            <person name="Boomsma J."/>
            <person name="Zhang G."/>
        </authorList>
    </citation>
    <scope>NUCLEOTIDE SEQUENCE [LARGE SCALE GENOMIC DNA]</scope>
    <source>
        <strain evidence="10">MS0001</strain>
        <tissue evidence="10">Whole body</tissue>
    </source>
</reference>
<accession>A0A151IDG0</accession>
<evidence type="ECO:0000256" key="2">
    <source>
        <dbReference type="ARBA" id="ARBA00008817"/>
    </source>
</evidence>
<evidence type="ECO:0000313" key="10">
    <source>
        <dbReference type="EMBL" id="KYM98422.1"/>
    </source>
</evidence>
<comment type="similarity">
    <text evidence="2">Belongs to the TIM16/PAM16 family.</text>
</comment>
<dbReference type="STRING" id="456900.A0A151IDG0"/>
<evidence type="ECO:0000313" key="11">
    <source>
        <dbReference type="Proteomes" id="UP000078542"/>
    </source>
</evidence>
<protein>
    <submittedName>
        <fullName evidence="10">Mitochondrial import inner membrane translocase subunit Tim16</fullName>
    </submittedName>
</protein>
<evidence type="ECO:0000256" key="7">
    <source>
        <dbReference type="ARBA" id="ARBA00023128"/>
    </source>
</evidence>
<keyword evidence="8" id="KW-0472">Membrane</keyword>
<evidence type="ECO:0000256" key="1">
    <source>
        <dbReference type="ARBA" id="ARBA00004443"/>
    </source>
</evidence>
<dbReference type="GO" id="GO:0005744">
    <property type="term" value="C:TIM23 mitochondrial import inner membrane translocase complex"/>
    <property type="evidence" value="ECO:0007669"/>
    <property type="project" value="InterPro"/>
</dbReference>
<dbReference type="Proteomes" id="UP000078542">
    <property type="component" value="Unassembled WGS sequence"/>
</dbReference>
<keyword evidence="3" id="KW-0813">Transport</keyword>
<dbReference type="PANTHER" id="PTHR12388">
    <property type="entry name" value="MITOCHONDRIA ASSOCIATED GRANULOCYTE MACROPHAGE CSF SIGNALING MOLECULE"/>
    <property type="match status" value="1"/>
</dbReference>
<keyword evidence="5" id="KW-0653">Protein transport</keyword>
<organism evidence="10 11">
    <name type="scientific">Cyphomyrmex costatus</name>
    <dbReference type="NCBI Taxonomy" id="456900"/>
    <lineage>
        <taxon>Eukaryota</taxon>
        <taxon>Metazoa</taxon>
        <taxon>Ecdysozoa</taxon>
        <taxon>Arthropoda</taxon>
        <taxon>Hexapoda</taxon>
        <taxon>Insecta</taxon>
        <taxon>Pterygota</taxon>
        <taxon>Neoptera</taxon>
        <taxon>Endopterygota</taxon>
        <taxon>Hymenoptera</taxon>
        <taxon>Apocrita</taxon>
        <taxon>Aculeata</taxon>
        <taxon>Formicoidea</taxon>
        <taxon>Formicidae</taxon>
        <taxon>Myrmicinae</taxon>
        <taxon>Cyphomyrmex</taxon>
    </lineage>
</organism>
<evidence type="ECO:0000256" key="5">
    <source>
        <dbReference type="ARBA" id="ARBA00022927"/>
    </source>
</evidence>
<evidence type="ECO:0000256" key="3">
    <source>
        <dbReference type="ARBA" id="ARBA00022448"/>
    </source>
</evidence>
<evidence type="ECO:0000256" key="4">
    <source>
        <dbReference type="ARBA" id="ARBA00022792"/>
    </source>
</evidence>
<evidence type="ECO:0000256" key="8">
    <source>
        <dbReference type="ARBA" id="ARBA00023136"/>
    </source>
</evidence>
<name>A0A151IDG0_9HYME</name>
<sequence>MAKYLIQIIIMGTQVVGKAFARALRQEIAASQEAARRAGGGSQGAQHIAANTRTGLTLEEALRILNVGHPDQTELVDRNYKYLMEANDKSKGGSFYLQSKIVRAKERIDEELKNQKATPPPPPPPMSQKVSASSWETSKQP</sequence>
<dbReference type="EMBL" id="KQ977963">
    <property type="protein sequence ID" value="KYM98422.1"/>
    <property type="molecule type" value="Genomic_DNA"/>
</dbReference>
<dbReference type="Pfam" id="PF03656">
    <property type="entry name" value="Pam16"/>
    <property type="match status" value="1"/>
</dbReference>
<comment type="subcellular location">
    <subcellularLocation>
        <location evidence="1">Mitochondrion inner membrane</location>
        <topology evidence="1">Peripheral membrane protein</topology>
        <orientation evidence="1">Matrix side</orientation>
    </subcellularLocation>
</comment>
<dbReference type="Gene3D" id="1.10.287.110">
    <property type="entry name" value="DnaJ domain"/>
    <property type="match status" value="1"/>
</dbReference>
<dbReference type="KEGG" id="ccoa:108777561"/>
<keyword evidence="6" id="KW-0811">Translocation</keyword>
<keyword evidence="11" id="KW-1185">Reference proteome</keyword>
<dbReference type="FunFam" id="1.10.287.110:FF:000006">
    <property type="entry name" value="Import inner membrane translocase subunit TIM16"/>
    <property type="match status" value="1"/>
</dbReference>
<evidence type="ECO:0000256" key="9">
    <source>
        <dbReference type="SAM" id="MobiDB-lite"/>
    </source>
</evidence>
<proteinExistence type="inferred from homology"/>
<feature type="region of interest" description="Disordered" evidence="9">
    <location>
        <begin position="107"/>
        <end position="141"/>
    </location>
</feature>
<keyword evidence="7" id="KW-0496">Mitochondrion</keyword>
<dbReference type="InterPro" id="IPR005341">
    <property type="entry name" value="Tim16"/>
</dbReference>
<dbReference type="GO" id="GO:0030150">
    <property type="term" value="P:protein import into mitochondrial matrix"/>
    <property type="evidence" value="ECO:0007669"/>
    <property type="project" value="InterPro"/>
</dbReference>
<gene>
    <name evidence="10" type="ORF">ALC62_10862</name>
</gene>
<dbReference type="AlphaFoldDB" id="A0A151IDG0"/>